<gene>
    <name evidence="1" type="ORF">M8818_000014</name>
</gene>
<keyword evidence="2" id="KW-1185">Reference proteome</keyword>
<dbReference type="Proteomes" id="UP001320706">
    <property type="component" value="Unassembled WGS sequence"/>
</dbReference>
<evidence type="ECO:0000313" key="1">
    <source>
        <dbReference type="EMBL" id="KAK8221849.1"/>
    </source>
</evidence>
<comment type="caution">
    <text evidence="1">The sequence shown here is derived from an EMBL/GenBank/DDBJ whole genome shotgun (WGS) entry which is preliminary data.</text>
</comment>
<reference evidence="1" key="1">
    <citation type="submission" date="2024-02" db="EMBL/GenBank/DDBJ databases">
        <title>Metagenome Assembled Genome of Zalaria obscura JY119.</title>
        <authorList>
            <person name="Vighnesh L."/>
            <person name="Jagadeeshwari U."/>
            <person name="Venkata Ramana C."/>
            <person name="Sasikala C."/>
        </authorList>
    </citation>
    <scope>NUCLEOTIDE SEQUENCE</scope>
    <source>
        <strain evidence="1">JY119</strain>
    </source>
</reference>
<organism evidence="1 2">
    <name type="scientific">Zalaria obscura</name>
    <dbReference type="NCBI Taxonomy" id="2024903"/>
    <lineage>
        <taxon>Eukaryota</taxon>
        <taxon>Fungi</taxon>
        <taxon>Dikarya</taxon>
        <taxon>Ascomycota</taxon>
        <taxon>Pezizomycotina</taxon>
        <taxon>Dothideomycetes</taxon>
        <taxon>Dothideomycetidae</taxon>
        <taxon>Dothideales</taxon>
        <taxon>Zalariaceae</taxon>
        <taxon>Zalaria</taxon>
    </lineage>
</organism>
<name>A0ACC3SPZ7_9PEZI</name>
<protein>
    <submittedName>
        <fullName evidence="1">Uncharacterized protein</fullName>
    </submittedName>
</protein>
<evidence type="ECO:0000313" key="2">
    <source>
        <dbReference type="Proteomes" id="UP001320706"/>
    </source>
</evidence>
<sequence>MSSSHIEMNPYTNEPYGANFFTLRKMAQTLPMSQRIPQLLDCLKATKVIVVVGETGSGKTTQLPKAISMLTALAAGNFLRVAKRVSQSGLKPDGRTYETVRHGVHVRLTPTTNLDPVSSRNEWVFYNEYHSDGHRKRSIRVVSAIAPELLVSAQPVYWQDVEFLPPGHIKDGLVNVIANMTGKSEEYVRGGMPSTAQ</sequence>
<accession>A0ACC3SPZ7</accession>
<proteinExistence type="predicted"/>
<dbReference type="EMBL" id="JAMKPW020000001">
    <property type="protein sequence ID" value="KAK8221849.1"/>
    <property type="molecule type" value="Genomic_DNA"/>
</dbReference>